<dbReference type="AlphaFoldDB" id="A0A254PUV9"/>
<dbReference type="Pfam" id="PF20102">
    <property type="entry name" value="DUF6492"/>
    <property type="match status" value="1"/>
</dbReference>
<dbReference type="OrthoDB" id="5419196at2"/>
<sequence length="303" mass="35573">MGIDLKDFVLYCKSYSKDFLRLKLLLQSIEQYNVEQIPFYISTPSSERGLLEEVLGKQGYIWIADEDIVSANPGSSLEQYRAMPGGLSQQIIKAEFWRLSLSENYLCIDSDSKFIHSFQYSDFINDDNVPYTVLHQNKELFQMADNRSHPKVERDLRVEAERVKALFGRSGPNFYGAPSPFNWSMKVWKSLDQEYLQLQGMTIWDLITPEFPESVIYCEALLKYRAIPLIAIEPLFRAYHYDWQYFLMKRLGETTEKIARNYLGVIYQSAWDIDNQIGHSNKSLPSRLLRRLKRFGRYLQSYI</sequence>
<name>A0A254PUV9_9BURK</name>
<accession>A0A254PUV9</accession>
<evidence type="ECO:0000313" key="2">
    <source>
        <dbReference type="Proteomes" id="UP000198104"/>
    </source>
</evidence>
<keyword evidence="2" id="KW-1185">Reference proteome</keyword>
<evidence type="ECO:0000313" key="1">
    <source>
        <dbReference type="EMBL" id="OWS70335.1"/>
    </source>
</evidence>
<organism evidence="1 2">
    <name type="scientific">Polynucleobacter aenigmaticus</name>
    <dbReference type="NCBI Taxonomy" id="1743164"/>
    <lineage>
        <taxon>Bacteria</taxon>
        <taxon>Pseudomonadati</taxon>
        <taxon>Pseudomonadota</taxon>
        <taxon>Betaproteobacteria</taxon>
        <taxon>Burkholderiales</taxon>
        <taxon>Burkholderiaceae</taxon>
        <taxon>Polynucleobacter</taxon>
    </lineage>
</organism>
<gene>
    <name evidence="1" type="ORF">CBI30_09245</name>
</gene>
<evidence type="ECO:0008006" key="3">
    <source>
        <dbReference type="Google" id="ProtNLM"/>
    </source>
</evidence>
<dbReference type="Proteomes" id="UP000198104">
    <property type="component" value="Unassembled WGS sequence"/>
</dbReference>
<dbReference type="EMBL" id="NGUO01000015">
    <property type="protein sequence ID" value="OWS70335.1"/>
    <property type="molecule type" value="Genomic_DNA"/>
</dbReference>
<protein>
    <recommendedName>
        <fullName evidence="3">Nucleotide-diphospho-sugar transferase domain-containing protein</fullName>
    </recommendedName>
</protein>
<proteinExistence type="predicted"/>
<reference evidence="1 2" key="1">
    <citation type="submission" date="2017-05" db="EMBL/GenBank/DDBJ databases">
        <title>Polynucleobacter sp. MWH-K35W1 isolated from the permanently anoxic monimolimnion of a meromictic lake.</title>
        <authorList>
            <person name="Hahn M.W."/>
        </authorList>
    </citation>
    <scope>NUCLEOTIDE SEQUENCE [LARGE SCALE GENOMIC DNA]</scope>
    <source>
        <strain evidence="1 2">MWH-K35W1</strain>
    </source>
</reference>
<dbReference type="InterPro" id="IPR045499">
    <property type="entry name" value="DUF6492"/>
</dbReference>
<comment type="caution">
    <text evidence="1">The sequence shown here is derived from an EMBL/GenBank/DDBJ whole genome shotgun (WGS) entry which is preliminary data.</text>
</comment>